<sequence>MAPYAPEWMTNLRDPRRPPPLAHLRSPHDLHRSRQLRDRDGDLRRPGDRDQDLARRDTDVEVRIVRDIIDDHPDHPININFNYGPVHIHQNCLCPNPSAHTCSVQHDTTTTTSRRRQGPTTYPYPPLLGPPPPPPPPAAPPPTHRGRPAGPSPALYRPRSPPRHAAAPNTCTITRIVVPSLESESSSSSTDLDEPPRRRGISRTRGTGGSPRPRRGILRTDRFTGGGGGGGGGVTVATTSSSSSAAASASTPSATRGGGQVRIGTCNRCLTRRRLVWGGYCADCEYYLVGSGGEESEEIVSVSSPGPVSPRVRARARSPGPGTGTGWRRGGGGPGAWSGGGNGNGGPVRVRYGSERSEDGGPGRRAMREGEILARERELLEREREREYQRAEREAVERDRLRRDRERDAIRNGFRRGVRWESNVEVRDGGGDRRCYPRTAERVYFSDSEGESAW</sequence>
<name>A0AAN6T4F5_9PEZI</name>
<reference evidence="2" key="2">
    <citation type="submission" date="2023-05" db="EMBL/GenBank/DDBJ databases">
        <authorList>
            <consortium name="Lawrence Berkeley National Laboratory"/>
            <person name="Steindorff A."/>
            <person name="Hensen N."/>
            <person name="Bonometti L."/>
            <person name="Westerberg I."/>
            <person name="Brannstrom I.O."/>
            <person name="Guillou S."/>
            <person name="Cros-Aarteil S."/>
            <person name="Calhoun S."/>
            <person name="Haridas S."/>
            <person name="Kuo A."/>
            <person name="Mondo S."/>
            <person name="Pangilinan J."/>
            <person name="Riley R."/>
            <person name="Labutti K."/>
            <person name="Andreopoulos B."/>
            <person name="Lipzen A."/>
            <person name="Chen C."/>
            <person name="Yanf M."/>
            <person name="Daum C."/>
            <person name="Ng V."/>
            <person name="Clum A."/>
            <person name="Ohm R."/>
            <person name="Martin F."/>
            <person name="Silar P."/>
            <person name="Natvig D."/>
            <person name="Lalanne C."/>
            <person name="Gautier V."/>
            <person name="Ament-Velasquez S.L."/>
            <person name="Kruys A."/>
            <person name="Hutchinson M.I."/>
            <person name="Powell A.J."/>
            <person name="Barry K."/>
            <person name="Miller A.N."/>
            <person name="Grigoriev I.V."/>
            <person name="Debuchy R."/>
            <person name="Gladieux P."/>
            <person name="Thoren M.H."/>
            <person name="Johannesson H."/>
        </authorList>
    </citation>
    <scope>NUCLEOTIDE SEQUENCE</scope>
    <source>
        <strain evidence="2">CBS 757.83</strain>
    </source>
</reference>
<keyword evidence="3" id="KW-1185">Reference proteome</keyword>
<organism evidence="2 3">
    <name type="scientific">Parathielavia hyrcaniae</name>
    <dbReference type="NCBI Taxonomy" id="113614"/>
    <lineage>
        <taxon>Eukaryota</taxon>
        <taxon>Fungi</taxon>
        <taxon>Dikarya</taxon>
        <taxon>Ascomycota</taxon>
        <taxon>Pezizomycotina</taxon>
        <taxon>Sordariomycetes</taxon>
        <taxon>Sordariomycetidae</taxon>
        <taxon>Sordariales</taxon>
        <taxon>Chaetomiaceae</taxon>
        <taxon>Parathielavia</taxon>
    </lineage>
</organism>
<proteinExistence type="predicted"/>
<feature type="region of interest" description="Disordered" evidence="1">
    <location>
        <begin position="1"/>
        <end position="55"/>
    </location>
</feature>
<feature type="compositionally biased region" description="Basic and acidic residues" evidence="1">
    <location>
        <begin position="26"/>
        <end position="55"/>
    </location>
</feature>
<feature type="compositionally biased region" description="Pro residues" evidence="1">
    <location>
        <begin position="122"/>
        <end position="143"/>
    </location>
</feature>
<feature type="compositionally biased region" description="Polar residues" evidence="1">
    <location>
        <begin position="102"/>
        <end position="112"/>
    </location>
</feature>
<evidence type="ECO:0000256" key="1">
    <source>
        <dbReference type="SAM" id="MobiDB-lite"/>
    </source>
</evidence>
<dbReference type="Proteomes" id="UP001305647">
    <property type="component" value="Unassembled WGS sequence"/>
</dbReference>
<accession>A0AAN6T4F5</accession>
<feature type="compositionally biased region" description="Basic and acidic residues" evidence="1">
    <location>
        <begin position="352"/>
        <end position="368"/>
    </location>
</feature>
<comment type="caution">
    <text evidence="2">The sequence shown here is derived from an EMBL/GenBank/DDBJ whole genome shotgun (WGS) entry which is preliminary data.</text>
</comment>
<evidence type="ECO:0000313" key="2">
    <source>
        <dbReference type="EMBL" id="KAK4104413.1"/>
    </source>
</evidence>
<feature type="compositionally biased region" description="Gly residues" evidence="1">
    <location>
        <begin position="224"/>
        <end position="234"/>
    </location>
</feature>
<dbReference type="AlphaFoldDB" id="A0AAN6T4F5"/>
<feature type="compositionally biased region" description="Low complexity" evidence="1">
    <location>
        <begin position="179"/>
        <end position="190"/>
    </location>
</feature>
<dbReference type="EMBL" id="MU863626">
    <property type="protein sequence ID" value="KAK4104413.1"/>
    <property type="molecule type" value="Genomic_DNA"/>
</dbReference>
<evidence type="ECO:0000313" key="3">
    <source>
        <dbReference type="Proteomes" id="UP001305647"/>
    </source>
</evidence>
<protein>
    <submittedName>
        <fullName evidence="2">Uncharacterized protein</fullName>
    </submittedName>
</protein>
<feature type="compositionally biased region" description="Gly residues" evidence="1">
    <location>
        <begin position="321"/>
        <end position="346"/>
    </location>
</feature>
<feature type="compositionally biased region" description="Low complexity" evidence="1">
    <location>
        <begin position="235"/>
        <end position="255"/>
    </location>
</feature>
<gene>
    <name evidence="2" type="ORF">N658DRAFT_177323</name>
</gene>
<feature type="region of interest" description="Disordered" evidence="1">
    <location>
        <begin position="299"/>
        <end position="368"/>
    </location>
</feature>
<reference evidence="2" key="1">
    <citation type="journal article" date="2023" name="Mol. Phylogenet. Evol.">
        <title>Genome-scale phylogeny and comparative genomics of the fungal order Sordariales.</title>
        <authorList>
            <person name="Hensen N."/>
            <person name="Bonometti L."/>
            <person name="Westerberg I."/>
            <person name="Brannstrom I.O."/>
            <person name="Guillou S."/>
            <person name="Cros-Aarteil S."/>
            <person name="Calhoun S."/>
            <person name="Haridas S."/>
            <person name="Kuo A."/>
            <person name="Mondo S."/>
            <person name="Pangilinan J."/>
            <person name="Riley R."/>
            <person name="LaButti K."/>
            <person name="Andreopoulos B."/>
            <person name="Lipzen A."/>
            <person name="Chen C."/>
            <person name="Yan M."/>
            <person name="Daum C."/>
            <person name="Ng V."/>
            <person name="Clum A."/>
            <person name="Steindorff A."/>
            <person name="Ohm R.A."/>
            <person name="Martin F."/>
            <person name="Silar P."/>
            <person name="Natvig D.O."/>
            <person name="Lalanne C."/>
            <person name="Gautier V."/>
            <person name="Ament-Velasquez S.L."/>
            <person name="Kruys A."/>
            <person name="Hutchinson M.I."/>
            <person name="Powell A.J."/>
            <person name="Barry K."/>
            <person name="Miller A.N."/>
            <person name="Grigoriev I.V."/>
            <person name="Debuchy R."/>
            <person name="Gladieux P."/>
            <person name="Hiltunen Thoren M."/>
            <person name="Johannesson H."/>
        </authorList>
    </citation>
    <scope>NUCLEOTIDE SEQUENCE</scope>
    <source>
        <strain evidence="2">CBS 757.83</strain>
    </source>
</reference>
<feature type="compositionally biased region" description="Low complexity" evidence="1">
    <location>
        <begin position="299"/>
        <end position="311"/>
    </location>
</feature>
<feature type="region of interest" description="Disordered" evidence="1">
    <location>
        <begin position="102"/>
        <end position="259"/>
    </location>
</feature>